<keyword evidence="3" id="KW-1185">Reference proteome</keyword>
<protein>
    <submittedName>
        <fullName evidence="2">Uncharacterized protein</fullName>
    </submittedName>
</protein>
<evidence type="ECO:0000313" key="2">
    <source>
        <dbReference type="EMBL" id="KAK6786383.1"/>
    </source>
</evidence>
<evidence type="ECO:0000313" key="3">
    <source>
        <dbReference type="Proteomes" id="UP001371456"/>
    </source>
</evidence>
<name>A0AAN8TKJ6_SOLBU</name>
<organism evidence="2 3">
    <name type="scientific">Solanum bulbocastanum</name>
    <name type="common">Wild potato</name>
    <dbReference type="NCBI Taxonomy" id="147425"/>
    <lineage>
        <taxon>Eukaryota</taxon>
        <taxon>Viridiplantae</taxon>
        <taxon>Streptophyta</taxon>
        <taxon>Embryophyta</taxon>
        <taxon>Tracheophyta</taxon>
        <taxon>Spermatophyta</taxon>
        <taxon>Magnoliopsida</taxon>
        <taxon>eudicotyledons</taxon>
        <taxon>Gunneridae</taxon>
        <taxon>Pentapetalae</taxon>
        <taxon>asterids</taxon>
        <taxon>lamiids</taxon>
        <taxon>Solanales</taxon>
        <taxon>Solanaceae</taxon>
        <taxon>Solanoideae</taxon>
        <taxon>Solaneae</taxon>
        <taxon>Solanum</taxon>
    </lineage>
</organism>
<dbReference type="EMBL" id="JBANQN010000006">
    <property type="protein sequence ID" value="KAK6786383.1"/>
    <property type="molecule type" value="Genomic_DNA"/>
</dbReference>
<comment type="caution">
    <text evidence="2">The sequence shown here is derived from an EMBL/GenBank/DDBJ whole genome shotgun (WGS) entry which is preliminary data.</text>
</comment>
<accession>A0AAN8TKJ6</accession>
<reference evidence="2 3" key="1">
    <citation type="submission" date="2024-02" db="EMBL/GenBank/DDBJ databases">
        <title>de novo genome assembly of Solanum bulbocastanum strain 11H21.</title>
        <authorList>
            <person name="Hosaka A.J."/>
        </authorList>
    </citation>
    <scope>NUCLEOTIDE SEQUENCE [LARGE SCALE GENOMIC DNA]</scope>
    <source>
        <tissue evidence="2">Young leaves</tissue>
    </source>
</reference>
<dbReference type="AlphaFoldDB" id="A0AAN8TKJ6"/>
<dbReference type="Proteomes" id="UP001371456">
    <property type="component" value="Unassembled WGS sequence"/>
</dbReference>
<sequence length="40" mass="4841">MSSLREASVKRLREEDMEKNKSKKRKCVKRDQEKEDIMEA</sequence>
<evidence type="ECO:0000256" key="1">
    <source>
        <dbReference type="SAM" id="MobiDB-lite"/>
    </source>
</evidence>
<proteinExistence type="predicted"/>
<feature type="compositionally biased region" description="Basic and acidic residues" evidence="1">
    <location>
        <begin position="7"/>
        <end position="20"/>
    </location>
</feature>
<feature type="region of interest" description="Disordered" evidence="1">
    <location>
        <begin position="1"/>
        <end position="40"/>
    </location>
</feature>
<feature type="compositionally biased region" description="Basic and acidic residues" evidence="1">
    <location>
        <begin position="29"/>
        <end position="40"/>
    </location>
</feature>
<gene>
    <name evidence="2" type="ORF">RDI58_014908</name>
</gene>